<proteinExistence type="predicted"/>
<gene>
    <name evidence="1" type="ORF">H9945_05095</name>
</gene>
<dbReference type="EMBL" id="DWYG01000076">
    <property type="protein sequence ID" value="HJB41857.1"/>
    <property type="molecule type" value="Genomic_DNA"/>
</dbReference>
<sequence length="144" mass="16432">MPNSSPNTTSGQKKTDFYQLAEAAGVPVVHMPLPEVRSVALAVGGSGVIGLDSSRPMTRAEELAHLGHELGHCLYGGFYTRSSPYDLVERHEVRADRWYIRHAIPRKTLFRLLREGREVWEIAEMLDTTEEYVWQAYCYYKENT</sequence>
<reference evidence="1" key="2">
    <citation type="submission" date="2021-04" db="EMBL/GenBank/DDBJ databases">
        <authorList>
            <person name="Gilroy R."/>
        </authorList>
    </citation>
    <scope>NUCLEOTIDE SEQUENCE</scope>
    <source>
        <strain evidence="1">ChiBcec8-13705</strain>
    </source>
</reference>
<evidence type="ECO:0008006" key="3">
    <source>
        <dbReference type="Google" id="ProtNLM"/>
    </source>
</evidence>
<name>A0A9D2M612_9FIRM</name>
<comment type="caution">
    <text evidence="1">The sequence shown here is derived from an EMBL/GenBank/DDBJ whole genome shotgun (WGS) entry which is preliminary data.</text>
</comment>
<reference evidence="1" key="1">
    <citation type="journal article" date="2021" name="PeerJ">
        <title>Extensive microbial diversity within the chicken gut microbiome revealed by metagenomics and culture.</title>
        <authorList>
            <person name="Gilroy R."/>
            <person name="Ravi A."/>
            <person name="Getino M."/>
            <person name="Pursley I."/>
            <person name="Horton D.L."/>
            <person name="Alikhan N.F."/>
            <person name="Baker D."/>
            <person name="Gharbi K."/>
            <person name="Hall N."/>
            <person name="Watson M."/>
            <person name="Adriaenssens E.M."/>
            <person name="Foster-Nyarko E."/>
            <person name="Jarju S."/>
            <person name="Secka A."/>
            <person name="Antonio M."/>
            <person name="Oren A."/>
            <person name="Chaudhuri R.R."/>
            <person name="La Ragione R."/>
            <person name="Hildebrand F."/>
            <person name="Pallen M.J."/>
        </authorList>
    </citation>
    <scope>NUCLEOTIDE SEQUENCE</scope>
    <source>
        <strain evidence="1">ChiBcec8-13705</strain>
    </source>
</reference>
<evidence type="ECO:0000313" key="1">
    <source>
        <dbReference type="EMBL" id="HJB41857.1"/>
    </source>
</evidence>
<evidence type="ECO:0000313" key="2">
    <source>
        <dbReference type="Proteomes" id="UP000886803"/>
    </source>
</evidence>
<dbReference type="Proteomes" id="UP000886803">
    <property type="component" value="Unassembled WGS sequence"/>
</dbReference>
<protein>
    <recommendedName>
        <fullName evidence="3">IrrE N-terminal-like domain-containing protein</fullName>
    </recommendedName>
</protein>
<accession>A0A9D2M612</accession>
<dbReference type="AlphaFoldDB" id="A0A9D2M612"/>
<organism evidence="1 2">
    <name type="scientific">Candidatus Gemmiger avicola</name>
    <dbReference type="NCBI Taxonomy" id="2838605"/>
    <lineage>
        <taxon>Bacteria</taxon>
        <taxon>Bacillati</taxon>
        <taxon>Bacillota</taxon>
        <taxon>Clostridia</taxon>
        <taxon>Eubacteriales</taxon>
        <taxon>Gemmiger</taxon>
    </lineage>
</organism>